<dbReference type="Pfam" id="PF00249">
    <property type="entry name" value="Myb_DNA-binding"/>
    <property type="match status" value="1"/>
</dbReference>
<protein>
    <submittedName>
        <fullName evidence="3">Myb-like DNA-binding domain containing protein</fullName>
    </submittedName>
</protein>
<sequence length="179" mass="20477">MDGRSARACRERWRLFLSPGLTNGPWSHAEDALLIKLFNEHGPKWKTLSTYFNGRSECNIKNRWTRHLKQMLSDSTFSEPTTIGSTIEKTMESTIRSTIADENNYSAENKPQPIPTLQEIQNADPFEEEIGGTLAPPAAKKECDEMGDISLEVFHLNGDDIFEEPGFFEPTFQFNEFLW</sequence>
<dbReference type="SUPFAM" id="SSF46689">
    <property type="entry name" value="Homeodomain-like"/>
    <property type="match status" value="1"/>
</dbReference>
<dbReference type="InterPro" id="IPR001005">
    <property type="entry name" value="SANT/Myb"/>
</dbReference>
<evidence type="ECO:0000313" key="3">
    <source>
        <dbReference type="EMBL" id="OHS97564.1"/>
    </source>
</evidence>
<dbReference type="GeneID" id="94845371"/>
<dbReference type="Proteomes" id="UP000179807">
    <property type="component" value="Unassembled WGS sequence"/>
</dbReference>
<dbReference type="PROSITE" id="PS51294">
    <property type="entry name" value="HTH_MYB"/>
    <property type="match status" value="1"/>
</dbReference>
<dbReference type="CDD" id="cd00167">
    <property type="entry name" value="SANT"/>
    <property type="match status" value="1"/>
</dbReference>
<dbReference type="VEuPathDB" id="TrichDB:TRFO_36166"/>
<evidence type="ECO:0000259" key="2">
    <source>
        <dbReference type="PROSITE" id="PS51294"/>
    </source>
</evidence>
<dbReference type="PANTHER" id="PTHR45614">
    <property type="entry name" value="MYB PROTEIN-RELATED"/>
    <property type="match status" value="1"/>
</dbReference>
<comment type="caution">
    <text evidence="3">The sequence shown here is derived from an EMBL/GenBank/DDBJ whole genome shotgun (WGS) entry which is preliminary data.</text>
</comment>
<name>A0A1J4JJY7_9EUKA</name>
<reference evidence="3" key="1">
    <citation type="submission" date="2016-10" db="EMBL/GenBank/DDBJ databases">
        <authorList>
            <person name="Benchimol M."/>
            <person name="Almeida L.G."/>
            <person name="Vasconcelos A.T."/>
            <person name="Perreira-Neves A."/>
            <person name="Rosa I.A."/>
            <person name="Tasca T."/>
            <person name="Bogo M.R."/>
            <person name="de Souza W."/>
        </authorList>
    </citation>
    <scope>NUCLEOTIDE SEQUENCE [LARGE SCALE GENOMIC DNA]</scope>
    <source>
        <strain evidence="3">K</strain>
    </source>
</reference>
<accession>A0A1J4JJY7</accession>
<dbReference type="InterPro" id="IPR050560">
    <property type="entry name" value="MYB_TF"/>
</dbReference>
<dbReference type="InterPro" id="IPR017930">
    <property type="entry name" value="Myb_dom"/>
</dbReference>
<dbReference type="OrthoDB" id="2143914at2759"/>
<dbReference type="PANTHER" id="PTHR45614:SF253">
    <property type="entry name" value="CHROMOSOME UNDETERMINED SCAFFOLD_38, WHOLE GENOME SHOTGUN SEQUENCE"/>
    <property type="match status" value="1"/>
</dbReference>
<organism evidence="3 4">
    <name type="scientific">Tritrichomonas foetus</name>
    <dbReference type="NCBI Taxonomy" id="1144522"/>
    <lineage>
        <taxon>Eukaryota</taxon>
        <taxon>Metamonada</taxon>
        <taxon>Parabasalia</taxon>
        <taxon>Tritrichomonadida</taxon>
        <taxon>Tritrichomonadidae</taxon>
        <taxon>Tritrichomonas</taxon>
    </lineage>
</organism>
<dbReference type="SMART" id="SM00717">
    <property type="entry name" value="SANT"/>
    <property type="match status" value="1"/>
</dbReference>
<keyword evidence="4" id="KW-1185">Reference proteome</keyword>
<feature type="domain" description="Myb-like" evidence="1">
    <location>
        <begin position="18"/>
        <end position="68"/>
    </location>
</feature>
<dbReference type="EMBL" id="MLAK01001107">
    <property type="protein sequence ID" value="OHS97564.1"/>
    <property type="molecule type" value="Genomic_DNA"/>
</dbReference>
<proteinExistence type="predicted"/>
<dbReference type="AlphaFoldDB" id="A0A1J4JJY7"/>
<dbReference type="InterPro" id="IPR009057">
    <property type="entry name" value="Homeodomain-like_sf"/>
</dbReference>
<gene>
    <name evidence="3" type="ORF">TRFO_36166</name>
</gene>
<dbReference type="Gene3D" id="1.10.10.60">
    <property type="entry name" value="Homeodomain-like"/>
    <property type="match status" value="1"/>
</dbReference>
<dbReference type="GO" id="GO:0000978">
    <property type="term" value="F:RNA polymerase II cis-regulatory region sequence-specific DNA binding"/>
    <property type="evidence" value="ECO:0007669"/>
    <property type="project" value="TreeGrafter"/>
</dbReference>
<feature type="domain" description="HTH myb-type" evidence="2">
    <location>
        <begin position="18"/>
        <end position="72"/>
    </location>
</feature>
<dbReference type="GO" id="GO:0000981">
    <property type="term" value="F:DNA-binding transcription factor activity, RNA polymerase II-specific"/>
    <property type="evidence" value="ECO:0007669"/>
    <property type="project" value="TreeGrafter"/>
</dbReference>
<evidence type="ECO:0000313" key="4">
    <source>
        <dbReference type="Proteomes" id="UP000179807"/>
    </source>
</evidence>
<dbReference type="RefSeq" id="XP_068350701.1">
    <property type="nucleotide sequence ID" value="XM_068510667.1"/>
</dbReference>
<dbReference type="PROSITE" id="PS50090">
    <property type="entry name" value="MYB_LIKE"/>
    <property type="match status" value="1"/>
</dbReference>
<dbReference type="GO" id="GO:0005634">
    <property type="term" value="C:nucleus"/>
    <property type="evidence" value="ECO:0007669"/>
    <property type="project" value="TreeGrafter"/>
</dbReference>
<evidence type="ECO:0000259" key="1">
    <source>
        <dbReference type="PROSITE" id="PS50090"/>
    </source>
</evidence>